<sequence>MRKICLSRKVQEEKSKKNEWFSSLQYLHCNINDITISDSFLDPGSEFGGLNDPVINALGWESDKPSNFSIQGNSKHITKSLGWFTDVPISMKDNDGNTVIITGNFARIDNGEPEPMLFLAPIAKDLPKEERESLSQFSDNSSSLTDEKDFKKSV</sequence>
<evidence type="ECO:0000313" key="2">
    <source>
        <dbReference type="Proteomes" id="UP000789525"/>
    </source>
</evidence>
<keyword evidence="2" id="KW-1185">Reference proteome</keyword>
<dbReference type="EMBL" id="CAJVPT010005042">
    <property type="protein sequence ID" value="CAG8515448.1"/>
    <property type="molecule type" value="Genomic_DNA"/>
</dbReference>
<protein>
    <submittedName>
        <fullName evidence="1">3387_t:CDS:1</fullName>
    </submittedName>
</protein>
<reference evidence="1" key="1">
    <citation type="submission" date="2021-06" db="EMBL/GenBank/DDBJ databases">
        <authorList>
            <person name="Kallberg Y."/>
            <person name="Tangrot J."/>
            <person name="Rosling A."/>
        </authorList>
    </citation>
    <scope>NUCLEOTIDE SEQUENCE</scope>
    <source>
        <strain evidence="1">CL356</strain>
    </source>
</reference>
<proteinExistence type="predicted"/>
<gene>
    <name evidence="1" type="ORF">ACOLOM_LOCUS3412</name>
</gene>
<name>A0ACA9LAW0_9GLOM</name>
<accession>A0ACA9LAW0</accession>
<comment type="caution">
    <text evidence="1">The sequence shown here is derived from an EMBL/GenBank/DDBJ whole genome shotgun (WGS) entry which is preliminary data.</text>
</comment>
<organism evidence="1 2">
    <name type="scientific">Acaulospora colombiana</name>
    <dbReference type="NCBI Taxonomy" id="27376"/>
    <lineage>
        <taxon>Eukaryota</taxon>
        <taxon>Fungi</taxon>
        <taxon>Fungi incertae sedis</taxon>
        <taxon>Mucoromycota</taxon>
        <taxon>Glomeromycotina</taxon>
        <taxon>Glomeromycetes</taxon>
        <taxon>Diversisporales</taxon>
        <taxon>Acaulosporaceae</taxon>
        <taxon>Acaulospora</taxon>
    </lineage>
</organism>
<evidence type="ECO:0000313" key="1">
    <source>
        <dbReference type="EMBL" id="CAG8515448.1"/>
    </source>
</evidence>
<dbReference type="Proteomes" id="UP000789525">
    <property type="component" value="Unassembled WGS sequence"/>
</dbReference>